<feature type="compositionally biased region" description="Acidic residues" evidence="1">
    <location>
        <begin position="264"/>
        <end position="274"/>
    </location>
</feature>
<feature type="region of interest" description="Disordered" evidence="1">
    <location>
        <begin position="204"/>
        <end position="223"/>
    </location>
</feature>
<evidence type="ECO:0000313" key="3">
    <source>
        <dbReference type="EMBL" id="GES72990.1"/>
    </source>
</evidence>
<evidence type="ECO:0000313" key="4">
    <source>
        <dbReference type="Proteomes" id="UP000247702"/>
    </source>
</evidence>
<organism evidence="2 4">
    <name type="scientific">Rhizophagus clarus</name>
    <dbReference type="NCBI Taxonomy" id="94130"/>
    <lineage>
        <taxon>Eukaryota</taxon>
        <taxon>Fungi</taxon>
        <taxon>Fungi incertae sedis</taxon>
        <taxon>Mucoromycota</taxon>
        <taxon>Glomeromycotina</taxon>
        <taxon>Glomeromycetes</taxon>
        <taxon>Glomerales</taxon>
        <taxon>Glomeraceae</taxon>
        <taxon>Rhizophagus</taxon>
    </lineage>
</organism>
<feature type="compositionally biased region" description="Polar residues" evidence="1">
    <location>
        <begin position="250"/>
        <end position="259"/>
    </location>
</feature>
<accession>A0A2Z6RV16</accession>
<gene>
    <name evidence="3" type="ORF">RCL2_000053500</name>
    <name evidence="2" type="ORF">RclHR1_07160016</name>
</gene>
<dbReference type="Proteomes" id="UP000247702">
    <property type="component" value="Unassembled WGS sequence"/>
</dbReference>
<keyword evidence="4" id="KW-1185">Reference proteome</keyword>
<evidence type="ECO:0000256" key="1">
    <source>
        <dbReference type="SAM" id="MobiDB-lite"/>
    </source>
</evidence>
<protein>
    <submittedName>
        <fullName evidence="2">Uncharacterized protein</fullName>
    </submittedName>
</protein>
<name>A0A2Z6RV16_9GLOM</name>
<dbReference type="Proteomes" id="UP000615446">
    <property type="component" value="Unassembled WGS sequence"/>
</dbReference>
<sequence>MDPKTINLTYFNAPPNSWSIHGYYEFRKRQSNFSNIFHKENTWLKKNLETIANNKESCFNVEQMERASKLLHTLKNQMSDPNVAVFWKGVEHQRELKNQIEIARAEGMLQSARATTDGVVNAIKTTNEIHQQNLLFLLPAGNSPVVGLKSGEQTTKLDSSSDYTPTTRSSEYTPTWVDSSSEYIPSEESVEVDEFELIPVRRKKLKSNESPSSPSPQLTGQSIQFIPTDIKDNNEGSCTEIQETEETESNIHIDQQQSSQHEEDPSDVNTNDEMDLPETCEEIGENEMGLDLQEPSVVRIVENNSEGLEWDDVMRKVEAYRKQLKKTKYAFDPLYYYLIDHSGFHSPTSKLLSDVFPQMLSALPKMRFCVPKLTEEESKFIDELLEAEDVDDVPAVTEAEKTFRKLFSRILDSITMIRKNDLPEAEHTFRNVVPLLDATIGKDGYFWVKYGEQSLEATAIRRNKERDPNERARIGFKVDAMIEYQNLSWIPVIGCLEVSGGLPRCLRSKEWDDTLKLGLELRDLWAIARDQLMSIDVSKLVWWGLTVVGRKIRVYAFAATGGLFHLVLMYEAFLPSSREDLYNLELCYLVLKEYKKKLDETKNMLCELSRKKVQLITRKRDLEKSAESKLVKKPKIVNSPDQKRNKQFML</sequence>
<proteinExistence type="predicted"/>
<dbReference type="AlphaFoldDB" id="A0A2Z6RV16"/>
<evidence type="ECO:0000313" key="2">
    <source>
        <dbReference type="EMBL" id="GBC06958.1"/>
    </source>
</evidence>
<dbReference type="EMBL" id="BEXD01004111">
    <property type="protein sequence ID" value="GBC06958.1"/>
    <property type="molecule type" value="Genomic_DNA"/>
</dbReference>
<dbReference type="EMBL" id="BLAL01000005">
    <property type="protein sequence ID" value="GES72990.1"/>
    <property type="molecule type" value="Genomic_DNA"/>
</dbReference>
<feature type="region of interest" description="Disordered" evidence="1">
    <location>
        <begin position="245"/>
        <end position="274"/>
    </location>
</feature>
<feature type="compositionally biased region" description="Polar residues" evidence="1">
    <location>
        <begin position="151"/>
        <end position="183"/>
    </location>
</feature>
<feature type="region of interest" description="Disordered" evidence="1">
    <location>
        <begin position="150"/>
        <end position="190"/>
    </location>
</feature>
<dbReference type="OrthoDB" id="2350333at2759"/>
<reference evidence="2 4" key="1">
    <citation type="submission" date="2017-11" db="EMBL/GenBank/DDBJ databases">
        <title>The genome of Rhizophagus clarus HR1 reveals common genetic basis of auxotrophy among arbuscular mycorrhizal fungi.</title>
        <authorList>
            <person name="Kobayashi Y."/>
        </authorList>
    </citation>
    <scope>NUCLEOTIDE SEQUENCE [LARGE SCALE GENOMIC DNA]</scope>
    <source>
        <strain evidence="2 4">HR1</strain>
    </source>
</reference>
<reference evidence="3" key="2">
    <citation type="submission" date="2019-10" db="EMBL/GenBank/DDBJ databases">
        <title>Conservation and host-specific expression of non-tandemly repeated heterogenous ribosome RNA gene in arbuscular mycorrhizal fungi.</title>
        <authorList>
            <person name="Maeda T."/>
            <person name="Kobayashi Y."/>
            <person name="Nakagawa T."/>
            <person name="Ezawa T."/>
            <person name="Yamaguchi K."/>
            <person name="Bino T."/>
            <person name="Nishimoto Y."/>
            <person name="Shigenobu S."/>
            <person name="Kawaguchi M."/>
        </authorList>
    </citation>
    <scope>NUCLEOTIDE SEQUENCE</scope>
    <source>
        <strain evidence="3">HR1</strain>
    </source>
</reference>
<feature type="compositionally biased region" description="Polar residues" evidence="1">
    <location>
        <begin position="208"/>
        <end position="223"/>
    </location>
</feature>
<comment type="caution">
    <text evidence="2">The sequence shown here is derived from an EMBL/GenBank/DDBJ whole genome shotgun (WGS) entry which is preliminary data.</text>
</comment>